<dbReference type="GeneID" id="108698189"/>
<protein>
    <recommendedName>
        <fullName evidence="2">Endosome-associated-trafficking regulator 1</fullName>
    </recommendedName>
</protein>
<evidence type="ECO:0000313" key="7">
    <source>
        <dbReference type="RefSeq" id="XP_041428280.1"/>
    </source>
</evidence>
<dbReference type="PANTHER" id="PTHR31259">
    <property type="entry name" value="ENDOSOME-ASSOCIATED TRAFFICKING REGULATOR 1"/>
    <property type="match status" value="1"/>
</dbReference>
<gene>
    <name evidence="7" type="primary">LOC108698189</name>
</gene>
<dbReference type="GO" id="GO:0032465">
    <property type="term" value="P:regulation of cytokinesis"/>
    <property type="evidence" value="ECO:0000318"/>
    <property type="project" value="GO_Central"/>
</dbReference>
<evidence type="ECO:0000256" key="1">
    <source>
        <dbReference type="ARBA" id="ARBA00007791"/>
    </source>
</evidence>
<dbReference type="GO" id="GO:0005813">
    <property type="term" value="C:centrosome"/>
    <property type="evidence" value="ECO:0000318"/>
    <property type="project" value="GO_Central"/>
</dbReference>
<evidence type="ECO:0000313" key="6">
    <source>
        <dbReference type="Proteomes" id="UP000186698"/>
    </source>
</evidence>
<comment type="similarity">
    <text evidence="1">Belongs to the ENTR1 family.</text>
</comment>
<accession>A0A8J1LHY7</accession>
<reference evidence="7" key="1">
    <citation type="submission" date="2025-08" db="UniProtKB">
        <authorList>
            <consortium name="RefSeq"/>
        </authorList>
    </citation>
    <scope>IDENTIFICATION</scope>
    <source>
        <strain evidence="7">J_2021</strain>
        <tissue evidence="7">Erythrocytes</tissue>
    </source>
</reference>
<evidence type="ECO:0000256" key="4">
    <source>
        <dbReference type="SAM" id="Coils"/>
    </source>
</evidence>
<evidence type="ECO:0000256" key="5">
    <source>
        <dbReference type="SAM" id="MobiDB-lite"/>
    </source>
</evidence>
<dbReference type="GO" id="GO:1903566">
    <property type="term" value="P:positive regulation of protein localization to cilium"/>
    <property type="evidence" value="ECO:0000318"/>
    <property type="project" value="GO_Central"/>
</dbReference>
<dbReference type="PANTHER" id="PTHR31259:SF3">
    <property type="entry name" value="ENDOSOME-ASSOCIATED-TRAFFICKING REGULATOR 1"/>
    <property type="match status" value="1"/>
</dbReference>
<feature type="region of interest" description="Disordered" evidence="5">
    <location>
        <begin position="85"/>
        <end position="119"/>
    </location>
</feature>
<keyword evidence="6" id="KW-1185">Reference proteome</keyword>
<dbReference type="InterPro" id="IPR026757">
    <property type="entry name" value="ENTR1"/>
</dbReference>
<dbReference type="GO" id="GO:0045724">
    <property type="term" value="P:positive regulation of cilium assembly"/>
    <property type="evidence" value="ECO:0000318"/>
    <property type="project" value="GO_Central"/>
</dbReference>
<keyword evidence="3 4" id="KW-0175">Coiled coil</keyword>
<dbReference type="GO" id="GO:0030496">
    <property type="term" value="C:midbody"/>
    <property type="evidence" value="ECO:0000318"/>
    <property type="project" value="GO_Central"/>
</dbReference>
<organism evidence="6 7">
    <name type="scientific">Xenopus laevis</name>
    <name type="common">African clawed frog</name>
    <dbReference type="NCBI Taxonomy" id="8355"/>
    <lineage>
        <taxon>Eukaryota</taxon>
        <taxon>Metazoa</taxon>
        <taxon>Chordata</taxon>
        <taxon>Craniata</taxon>
        <taxon>Vertebrata</taxon>
        <taxon>Euteleostomi</taxon>
        <taxon>Amphibia</taxon>
        <taxon>Batrachia</taxon>
        <taxon>Anura</taxon>
        <taxon>Pipoidea</taxon>
        <taxon>Pipidae</taxon>
        <taxon>Xenopodinae</taxon>
        <taxon>Xenopus</taxon>
        <taxon>Xenopus</taxon>
    </lineage>
</organism>
<dbReference type="GO" id="GO:0036064">
    <property type="term" value="C:ciliary basal body"/>
    <property type="evidence" value="ECO:0000318"/>
    <property type="project" value="GO_Central"/>
</dbReference>
<dbReference type="GO" id="GO:0055037">
    <property type="term" value="C:recycling endosome"/>
    <property type="evidence" value="ECO:0000318"/>
    <property type="project" value="GO_Central"/>
</dbReference>
<proteinExistence type="inferred from homology"/>
<evidence type="ECO:0000256" key="3">
    <source>
        <dbReference type="ARBA" id="ARBA00023054"/>
    </source>
</evidence>
<dbReference type="AlphaFoldDB" id="A0A8J1LHY7"/>
<dbReference type="Proteomes" id="UP000186698">
    <property type="component" value="Chromosome 8L"/>
</dbReference>
<evidence type="ECO:0000256" key="2">
    <source>
        <dbReference type="ARBA" id="ARBA00016007"/>
    </source>
</evidence>
<sequence length="353" mass="39740">MSTFSKQPHTKGKTLIIEEDCEAEALDEANPFSFKEFVKSQTFSGFSCNNSNKAFSKGSNQSECLDGTLEFQETYFRDPTLYDDLQEDEDDDWSGSYHPSVIEHTHNTQVPSLPGTAAGDESYGYTASDLSDDGLITGWQQPVLTSPPGILYNKTQNHPDSTCHSEEGLRLLQINQEELQEENHHLKSKIRKLQELNDSQNEKVRQLQRKLEEKILEEQKEAQDLESMVQQVERNLQMMTKRAAKAEGNVTKLKQEMALLQRYYNSQLWGPYHSQIELTTYKAENEALRRGETAGMNAVKQNANLALENLQKVVSGAQSSIKQLVSGAEALTLVANLLRSIDKIAEVHNDGVP</sequence>
<dbReference type="OrthoDB" id="6499155at2759"/>
<feature type="coiled-coil region" evidence="4">
    <location>
        <begin position="169"/>
        <end position="263"/>
    </location>
</feature>
<dbReference type="GO" id="GO:0005769">
    <property type="term" value="C:early endosome"/>
    <property type="evidence" value="ECO:0000318"/>
    <property type="project" value="GO_Central"/>
</dbReference>
<dbReference type="RefSeq" id="XP_041428280.1">
    <property type="nucleotide sequence ID" value="XM_041572346.1"/>
</dbReference>
<name>A0A8J1LHY7_XENLA</name>